<dbReference type="PANTHER" id="PTHR23037:SF30">
    <property type="entry name" value="INTERLEUKIN-2 RECEPTOR SUBUNIT BETA"/>
    <property type="match status" value="1"/>
</dbReference>
<dbReference type="InterPro" id="IPR013783">
    <property type="entry name" value="Ig-like_fold"/>
</dbReference>
<dbReference type="GO" id="GO:0009897">
    <property type="term" value="C:external side of plasma membrane"/>
    <property type="evidence" value="ECO:0007669"/>
    <property type="project" value="Ensembl"/>
</dbReference>
<evidence type="ECO:0000256" key="4">
    <source>
        <dbReference type="ARBA" id="ARBA00022475"/>
    </source>
</evidence>
<dbReference type="OrthoDB" id="9419853at2759"/>
<dbReference type="GO" id="GO:0004911">
    <property type="term" value="F:interleukin-2 receptor activity"/>
    <property type="evidence" value="ECO:0007669"/>
    <property type="project" value="Ensembl"/>
</dbReference>
<evidence type="ECO:0000256" key="17">
    <source>
        <dbReference type="SAM" id="Phobius"/>
    </source>
</evidence>
<dbReference type="CDD" id="cd00063">
    <property type="entry name" value="FN3"/>
    <property type="match status" value="1"/>
</dbReference>
<proteinExistence type="inferred from homology"/>
<evidence type="ECO:0000256" key="12">
    <source>
        <dbReference type="ARBA" id="ARBA00026094"/>
    </source>
</evidence>
<reference evidence="20" key="2">
    <citation type="submission" date="2025-09" db="UniProtKB">
        <authorList>
            <consortium name="Ensembl"/>
        </authorList>
    </citation>
    <scope>IDENTIFICATION</scope>
</reference>
<keyword evidence="6 18" id="KW-0732">Signal</keyword>
<dbReference type="GO" id="GO:0019976">
    <property type="term" value="F:interleukin-2 binding"/>
    <property type="evidence" value="ECO:0007669"/>
    <property type="project" value="Ensembl"/>
</dbReference>
<dbReference type="Proteomes" id="UP000694564">
    <property type="component" value="Chromosome 5"/>
</dbReference>
<evidence type="ECO:0000259" key="19">
    <source>
        <dbReference type="PROSITE" id="PS50853"/>
    </source>
</evidence>
<evidence type="ECO:0000256" key="7">
    <source>
        <dbReference type="ARBA" id="ARBA00022989"/>
    </source>
</evidence>
<evidence type="ECO:0000256" key="15">
    <source>
        <dbReference type="ARBA" id="ARBA00045664"/>
    </source>
</evidence>
<organism evidence="20 21">
    <name type="scientific">Sciurus vulgaris</name>
    <name type="common">Eurasian red squirrel</name>
    <dbReference type="NCBI Taxonomy" id="55149"/>
    <lineage>
        <taxon>Eukaryota</taxon>
        <taxon>Metazoa</taxon>
        <taxon>Chordata</taxon>
        <taxon>Craniata</taxon>
        <taxon>Vertebrata</taxon>
        <taxon>Euteleostomi</taxon>
        <taxon>Mammalia</taxon>
        <taxon>Eutheria</taxon>
        <taxon>Euarchontoglires</taxon>
        <taxon>Glires</taxon>
        <taxon>Rodentia</taxon>
        <taxon>Sciuromorpha</taxon>
        <taxon>Sciuridae</taxon>
        <taxon>Sciurinae</taxon>
        <taxon>Sciurini</taxon>
        <taxon>Sciurus</taxon>
    </lineage>
</organism>
<keyword evidence="5 17" id="KW-0812">Transmembrane</keyword>
<dbReference type="GO" id="GO:0050766">
    <property type="term" value="P:positive regulation of phagocytosis"/>
    <property type="evidence" value="ECO:0007669"/>
    <property type="project" value="Ensembl"/>
</dbReference>
<dbReference type="GO" id="GO:0042010">
    <property type="term" value="F:interleukin-15 receptor activity"/>
    <property type="evidence" value="ECO:0007669"/>
    <property type="project" value="Ensembl"/>
</dbReference>
<dbReference type="SUPFAM" id="SSF49265">
    <property type="entry name" value="Fibronectin type III"/>
    <property type="match status" value="2"/>
</dbReference>
<dbReference type="InterPro" id="IPR003961">
    <property type="entry name" value="FN3_dom"/>
</dbReference>
<dbReference type="Ensembl" id="ENSSVLT00005028611.1">
    <property type="protein sequence ID" value="ENSSVLP00005025737.1"/>
    <property type="gene ID" value="ENSSVLG00005020096.1"/>
</dbReference>
<evidence type="ECO:0000256" key="13">
    <source>
        <dbReference type="ARBA" id="ARBA00031280"/>
    </source>
</evidence>
<evidence type="ECO:0000256" key="16">
    <source>
        <dbReference type="SAM" id="MobiDB-lite"/>
    </source>
</evidence>
<feature type="domain" description="Fibronectin type-III" evidence="19">
    <location>
        <begin position="140"/>
        <end position="240"/>
    </location>
</feature>
<gene>
    <name evidence="20" type="primary">IL2RB</name>
</gene>
<evidence type="ECO:0000256" key="11">
    <source>
        <dbReference type="ARBA" id="ARBA00023180"/>
    </source>
</evidence>
<feature type="transmembrane region" description="Helical" evidence="17">
    <location>
        <begin position="251"/>
        <end position="273"/>
    </location>
</feature>
<dbReference type="PROSITE" id="PS01355">
    <property type="entry name" value="HEMATOPO_REC_S_F1"/>
    <property type="match status" value="1"/>
</dbReference>
<keyword evidence="10" id="KW-0675">Receptor</keyword>
<dbReference type="GO" id="GO:0043066">
    <property type="term" value="P:negative regulation of apoptotic process"/>
    <property type="evidence" value="ECO:0007669"/>
    <property type="project" value="Ensembl"/>
</dbReference>
<comment type="subunit">
    <text evidence="12">Non-covalent dimer of an alpha and a beta subunit. IL2R exists in 3 different forms: a high affinity dimer, an intermediate affinity monomer (beta subunit), and a low affinity monomer (alpha subunit). The high and intermediate affinity forms also associate with a gamma subunit. Interacts with SHB upon interleukin stimulation.</text>
</comment>
<evidence type="ECO:0000256" key="5">
    <source>
        <dbReference type="ARBA" id="ARBA00022692"/>
    </source>
</evidence>
<dbReference type="InterPro" id="IPR036116">
    <property type="entry name" value="FN3_sf"/>
</dbReference>
<feature type="region of interest" description="Disordered" evidence="16">
    <location>
        <begin position="397"/>
        <end position="427"/>
    </location>
</feature>
<keyword evidence="9" id="KW-1015">Disulfide bond</keyword>
<name>A0A8D2DIC1_SCIVU</name>
<dbReference type="Gene3D" id="2.60.40.10">
    <property type="entry name" value="Immunoglobulins"/>
    <property type="match status" value="2"/>
</dbReference>
<evidence type="ECO:0000313" key="20">
    <source>
        <dbReference type="Ensembl" id="ENSSVLP00005025737.1"/>
    </source>
</evidence>
<dbReference type="InterPro" id="IPR003531">
    <property type="entry name" value="Hempt_rcpt_S_F1_CS"/>
</dbReference>
<dbReference type="GO" id="GO:0016064">
    <property type="term" value="P:immunoglobulin mediated immune response"/>
    <property type="evidence" value="ECO:0007669"/>
    <property type="project" value="TreeGrafter"/>
</dbReference>
<evidence type="ECO:0000256" key="6">
    <source>
        <dbReference type="ARBA" id="ARBA00022729"/>
    </source>
</evidence>
<dbReference type="PROSITE" id="PS50853">
    <property type="entry name" value="FN3"/>
    <property type="match status" value="1"/>
</dbReference>
<dbReference type="InterPro" id="IPR040951">
    <property type="entry name" value="IL2RB_N1"/>
</dbReference>
<evidence type="ECO:0000256" key="8">
    <source>
        <dbReference type="ARBA" id="ARBA00023136"/>
    </source>
</evidence>
<evidence type="ECO:0000256" key="9">
    <source>
        <dbReference type="ARBA" id="ARBA00023157"/>
    </source>
</evidence>
<accession>A0A8D2DIC1</accession>
<evidence type="ECO:0000256" key="14">
    <source>
        <dbReference type="ARBA" id="ARBA00032935"/>
    </source>
</evidence>
<evidence type="ECO:0000256" key="10">
    <source>
        <dbReference type="ARBA" id="ARBA00023170"/>
    </source>
</evidence>
<keyword evidence="4" id="KW-1003">Cell membrane</keyword>
<evidence type="ECO:0000313" key="21">
    <source>
        <dbReference type="Proteomes" id="UP000694564"/>
    </source>
</evidence>
<dbReference type="Pfam" id="PF18707">
    <property type="entry name" value="IL2RB_N1"/>
    <property type="match status" value="1"/>
</dbReference>
<comment type="function">
    <text evidence="15">Receptor for interleukin-2. This beta subunit is involved in receptor mediated endocytosis and transduces the mitogenic signals of IL2. Probably in association with IL15RA, involved in the stimulation of neutrophil phagocytosis by IL15.</text>
</comment>
<keyword evidence="11" id="KW-0325">Glycoprotein</keyword>
<feature type="signal peptide" evidence="18">
    <location>
        <begin position="1"/>
        <end position="25"/>
    </location>
</feature>
<evidence type="ECO:0000256" key="18">
    <source>
        <dbReference type="SAM" id="SignalP"/>
    </source>
</evidence>
<dbReference type="AlphaFoldDB" id="A0A8D2DIC1"/>
<dbReference type="GeneTree" id="ENSGT00510000049239"/>
<feature type="region of interest" description="Disordered" evidence="16">
    <location>
        <begin position="494"/>
        <end position="522"/>
    </location>
</feature>
<dbReference type="SMART" id="SM00060">
    <property type="entry name" value="FN3"/>
    <property type="match status" value="1"/>
</dbReference>
<protein>
    <recommendedName>
        <fullName evidence="3">Interleukin-2 receptor subunit beta</fullName>
    </recommendedName>
    <alternativeName>
        <fullName evidence="14">High affinity IL-2 receptor subunit beta</fullName>
    </alternativeName>
    <alternativeName>
        <fullName evidence="13">p70-75</fullName>
    </alternativeName>
</protein>
<evidence type="ECO:0000256" key="1">
    <source>
        <dbReference type="ARBA" id="ARBA00004251"/>
    </source>
</evidence>
<keyword evidence="21" id="KW-1185">Reference proteome</keyword>
<keyword evidence="8 17" id="KW-0472">Membrane</keyword>
<keyword evidence="7 17" id="KW-1133">Transmembrane helix</keyword>
<dbReference type="PANTHER" id="PTHR23037">
    <property type="entry name" value="CYTOKINE RECEPTOR"/>
    <property type="match status" value="1"/>
</dbReference>
<comment type="similarity">
    <text evidence="2">Belongs to the type I cytokine receptor family. Type 4 subfamily.</text>
</comment>
<evidence type="ECO:0000256" key="2">
    <source>
        <dbReference type="ARBA" id="ARBA00008280"/>
    </source>
</evidence>
<reference evidence="20" key="1">
    <citation type="submission" date="2025-08" db="UniProtKB">
        <authorList>
            <consortium name="Ensembl"/>
        </authorList>
    </citation>
    <scope>IDENTIFICATION</scope>
</reference>
<sequence length="549" mass="59379">MAAPGPSWCLPLILLLPLAAPLASAAVNDAPELSCFYNSKANISCVWSGAGRPPGTSCHLRAKSNVRDWNKTCELFPGRQASPGHPCPPSLQSQPLNSVDIVNVSVMCWQDGRWHLAKTQAFKPFENPLPLSCLQCASWPPHSLRVLSVGTHRCNVTWHTSLVSHYVEPYLEFEVRTRSPGHRWEEAPLLSLKQPQQWICLETLAPDTQYELQVRVRPQRGDHTVWSPWSQPLAFRTRPAAPGKDTLPLPWLSHAVLGLGAVAGFVVSVYFLAHCRYLGPWLKKVLKCRIPDPSEFFSQLSSQHGGDLQKWLSSPLPSSSFNTGGPAPEISPLEVLDRDAKAAQLLLLQQDKATSPSPSGRSQTSCFTNQGYFFFHLPDALEIEACQVYFTFDPCAEEEPEEGGPGVPAGSPSPPLPPATGDDDAYCTFPPGDDLLLFSPSLLGGPSSPNTALGSCEASKERLPPSLLEGVPQDWAAPHLVGSQSSLELVLGEVGREGPAPNPGPGASLQLARPPGQGEVRAPTSCLALNTDAYLSLQELQDQDPAHLV</sequence>
<comment type="subcellular location">
    <subcellularLocation>
        <location evidence="1">Cell membrane</location>
        <topology evidence="1">Single-pass type I membrane protein</topology>
    </subcellularLocation>
</comment>
<feature type="chain" id="PRO_5034027671" description="Interleukin-2 receptor subunit beta" evidence="18">
    <location>
        <begin position="26"/>
        <end position="549"/>
    </location>
</feature>
<evidence type="ECO:0000256" key="3">
    <source>
        <dbReference type="ARBA" id="ARBA00016239"/>
    </source>
</evidence>
<dbReference type="GO" id="GO:0015026">
    <property type="term" value="F:coreceptor activity"/>
    <property type="evidence" value="ECO:0007669"/>
    <property type="project" value="Ensembl"/>
</dbReference>